<keyword evidence="6 7" id="KW-0472">Membrane</keyword>
<evidence type="ECO:0000313" key="9">
    <source>
        <dbReference type="Proteomes" id="UP001597097"/>
    </source>
</evidence>
<organism evidence="8 9">
    <name type="scientific">Nonomuraea guangzhouensis</name>
    <dbReference type="NCBI Taxonomy" id="1291555"/>
    <lineage>
        <taxon>Bacteria</taxon>
        <taxon>Bacillati</taxon>
        <taxon>Actinomycetota</taxon>
        <taxon>Actinomycetes</taxon>
        <taxon>Streptosporangiales</taxon>
        <taxon>Streptosporangiaceae</taxon>
        <taxon>Nonomuraea</taxon>
    </lineage>
</organism>
<keyword evidence="4 7" id="KW-0812">Transmembrane</keyword>
<dbReference type="Gene3D" id="1.20.1250.20">
    <property type="entry name" value="MFS general substrate transporter like domains"/>
    <property type="match status" value="1"/>
</dbReference>
<dbReference type="RefSeq" id="WP_246650774.1">
    <property type="nucleotide sequence ID" value="NZ_JAHKRM010000004.1"/>
</dbReference>
<evidence type="ECO:0000256" key="3">
    <source>
        <dbReference type="ARBA" id="ARBA00022475"/>
    </source>
</evidence>
<keyword evidence="9" id="KW-1185">Reference proteome</keyword>
<feature type="transmembrane region" description="Helical" evidence="7">
    <location>
        <begin position="27"/>
        <end position="46"/>
    </location>
</feature>
<evidence type="ECO:0000313" key="8">
    <source>
        <dbReference type="EMBL" id="MFD1542969.1"/>
    </source>
</evidence>
<keyword evidence="2" id="KW-0813">Transport</keyword>
<keyword evidence="5 7" id="KW-1133">Transmembrane helix</keyword>
<sequence>MSTGERTFFGHPWALATLFCTEMWERFSWYGLRAILATFMAASPAQHGLGMTEQTAQAVVGVYGALIYLVALPGGWIADRILGPRRSVFWSGVGELSLSPVGLSVTAKLAPRALMAEHHPTTFR</sequence>
<protein>
    <recommendedName>
        <fullName evidence="10">MFS transporter</fullName>
    </recommendedName>
</protein>
<comment type="caution">
    <text evidence="8">The sequence shown here is derived from an EMBL/GenBank/DDBJ whole genome shotgun (WGS) entry which is preliminary data.</text>
</comment>
<evidence type="ECO:0000256" key="1">
    <source>
        <dbReference type="ARBA" id="ARBA00004651"/>
    </source>
</evidence>
<name>A0ABW4GK05_9ACTN</name>
<evidence type="ECO:0000256" key="5">
    <source>
        <dbReference type="ARBA" id="ARBA00022989"/>
    </source>
</evidence>
<dbReference type="SUPFAM" id="SSF103473">
    <property type="entry name" value="MFS general substrate transporter"/>
    <property type="match status" value="1"/>
</dbReference>
<evidence type="ECO:0000256" key="6">
    <source>
        <dbReference type="ARBA" id="ARBA00023136"/>
    </source>
</evidence>
<gene>
    <name evidence="8" type="ORF">ACFSJ0_38370</name>
</gene>
<evidence type="ECO:0000256" key="2">
    <source>
        <dbReference type="ARBA" id="ARBA00022448"/>
    </source>
</evidence>
<evidence type="ECO:0008006" key="10">
    <source>
        <dbReference type="Google" id="ProtNLM"/>
    </source>
</evidence>
<accession>A0ABW4GK05</accession>
<evidence type="ECO:0000256" key="4">
    <source>
        <dbReference type="ARBA" id="ARBA00022692"/>
    </source>
</evidence>
<feature type="transmembrane region" description="Helical" evidence="7">
    <location>
        <begin position="58"/>
        <end position="78"/>
    </location>
</feature>
<dbReference type="EMBL" id="JBHUCM010000035">
    <property type="protein sequence ID" value="MFD1542969.1"/>
    <property type="molecule type" value="Genomic_DNA"/>
</dbReference>
<dbReference type="PANTHER" id="PTHR23517">
    <property type="entry name" value="RESISTANCE PROTEIN MDTM, PUTATIVE-RELATED-RELATED"/>
    <property type="match status" value="1"/>
</dbReference>
<comment type="subcellular location">
    <subcellularLocation>
        <location evidence="1">Cell membrane</location>
        <topology evidence="1">Multi-pass membrane protein</topology>
    </subcellularLocation>
</comment>
<dbReference type="InterPro" id="IPR036259">
    <property type="entry name" value="MFS_trans_sf"/>
</dbReference>
<dbReference type="PANTHER" id="PTHR23517:SF15">
    <property type="entry name" value="PROTON-DEPENDENT OLIGOPEPTIDE FAMILY TRANSPORT PROTEIN"/>
    <property type="match status" value="1"/>
</dbReference>
<proteinExistence type="predicted"/>
<keyword evidence="3" id="KW-1003">Cell membrane</keyword>
<reference evidence="9" key="1">
    <citation type="journal article" date="2019" name="Int. J. Syst. Evol. Microbiol.">
        <title>The Global Catalogue of Microorganisms (GCM) 10K type strain sequencing project: providing services to taxonomists for standard genome sequencing and annotation.</title>
        <authorList>
            <consortium name="The Broad Institute Genomics Platform"/>
            <consortium name="The Broad Institute Genome Sequencing Center for Infectious Disease"/>
            <person name="Wu L."/>
            <person name="Ma J."/>
        </authorList>
    </citation>
    <scope>NUCLEOTIDE SEQUENCE [LARGE SCALE GENOMIC DNA]</scope>
    <source>
        <strain evidence="9">CGMCC 1.15399</strain>
    </source>
</reference>
<dbReference type="Proteomes" id="UP001597097">
    <property type="component" value="Unassembled WGS sequence"/>
</dbReference>
<dbReference type="InterPro" id="IPR050171">
    <property type="entry name" value="MFS_Transporters"/>
</dbReference>
<evidence type="ECO:0000256" key="7">
    <source>
        <dbReference type="SAM" id="Phobius"/>
    </source>
</evidence>